<dbReference type="PATRIC" id="fig|859350.6.peg.1698"/>
<evidence type="ECO:0000313" key="1">
    <source>
        <dbReference type="EMBL" id="EIJ65188.1"/>
    </source>
</evidence>
<reference evidence="1 2" key="1">
    <citation type="journal article" date="2012" name="J. Bacteriol.">
        <title>Genome sequence of "Candidatus Nitrosopumilus salaria" BD31, an ammonia-oxidizing archaeon from the San Francisco Bay estuary.</title>
        <authorList>
            <person name="Mosier A.C."/>
            <person name="Allen E.E."/>
            <person name="Kim M."/>
            <person name="Ferriera S."/>
            <person name="Francis C.A."/>
        </authorList>
    </citation>
    <scope>NUCLEOTIDE SEQUENCE [LARGE SCALE GENOMIC DNA]</scope>
    <source>
        <strain evidence="1 2">BD31</strain>
    </source>
</reference>
<dbReference type="AlphaFoldDB" id="I3D0E5"/>
<evidence type="ECO:0000313" key="2">
    <source>
        <dbReference type="Proteomes" id="UP000003423"/>
    </source>
</evidence>
<dbReference type="Proteomes" id="UP000003423">
    <property type="component" value="Unassembled WGS sequence"/>
</dbReference>
<protein>
    <submittedName>
        <fullName evidence="1">Uncharacterized protein</fullName>
    </submittedName>
</protein>
<gene>
    <name evidence="1" type="ORF">BD31_I0492</name>
</gene>
<accession>I3D0E5</accession>
<sequence>MIDSEKLYTKIEIYIQKCLRGKTPFKDTSDFIQYIARKEQAKKSKLENQS</sequence>
<dbReference type="OrthoDB" id="2987at2157"/>
<name>I3D0E5_9ARCH</name>
<dbReference type="RefSeq" id="WP_008301041.1">
    <property type="nucleotide sequence ID" value="NZ_AEXL02000138.1"/>
</dbReference>
<keyword evidence="2" id="KW-1185">Reference proteome</keyword>
<dbReference type="EMBL" id="AEXL02000138">
    <property type="protein sequence ID" value="EIJ65188.1"/>
    <property type="molecule type" value="Genomic_DNA"/>
</dbReference>
<proteinExistence type="predicted"/>
<organism evidence="1 2">
    <name type="scientific">Candidatus Nitrosopumilus salarius BD31</name>
    <dbReference type="NCBI Taxonomy" id="859350"/>
    <lineage>
        <taxon>Archaea</taxon>
        <taxon>Nitrososphaerota</taxon>
        <taxon>Nitrososphaeria</taxon>
        <taxon>Nitrosopumilales</taxon>
        <taxon>Nitrosopumilaceae</taxon>
        <taxon>Nitrosopumilus</taxon>
    </lineage>
</organism>
<comment type="caution">
    <text evidence="1">The sequence shown here is derived from an EMBL/GenBank/DDBJ whole genome shotgun (WGS) entry which is preliminary data.</text>
</comment>